<protein>
    <recommendedName>
        <fullName evidence="1">DUF2341 domain-containing protein</fullName>
    </recommendedName>
</protein>
<evidence type="ECO:0000259" key="1">
    <source>
        <dbReference type="Pfam" id="PF10102"/>
    </source>
</evidence>
<organism evidence="2 3">
    <name type="scientific">Candidatus Methanoperedens nitratireducens</name>
    <dbReference type="NCBI Taxonomy" id="1392998"/>
    <lineage>
        <taxon>Archaea</taxon>
        <taxon>Methanobacteriati</taxon>
        <taxon>Methanobacteriota</taxon>
        <taxon>Stenosarchaea group</taxon>
        <taxon>Methanomicrobia</taxon>
        <taxon>Methanosarcinales</taxon>
        <taxon>ANME-2 cluster</taxon>
        <taxon>Candidatus Methanoperedentaceae</taxon>
        <taxon>Candidatus Methanoperedens</taxon>
    </lineage>
</organism>
<accession>A0A284VL56</accession>
<gene>
    <name evidence="2" type="ORF">MNV_1450001</name>
</gene>
<reference evidence="3" key="1">
    <citation type="submission" date="2017-06" db="EMBL/GenBank/DDBJ databases">
        <authorList>
            <person name="Cremers G."/>
        </authorList>
    </citation>
    <scope>NUCLEOTIDE SEQUENCE [LARGE SCALE GENOMIC DNA]</scope>
</reference>
<evidence type="ECO:0000313" key="2">
    <source>
        <dbReference type="EMBL" id="SNQ59953.1"/>
    </source>
</evidence>
<sequence length="231" mass="25525">MVWVEVDSIPASPNNAYIYLYYDNPSATSASNGIATFVFFDDFEDGDYTNNPIWTVETGTFSVQSETLDSKTSKRLYSSSQGSRIKSTSTLAQNGAWEWDYYNQGRDGYGNALQQGLNYFSYIDNNNWAGAGAYYSYRFLVVVGGSAVINYDAGSGTIATGILRYKVTRSGNTWTFYVNDIQKYQGTASGLTSSALTKYSVSASGGNSASYPNRIDNLRYRNYISPEPTWG</sequence>
<name>A0A284VL56_9EURY</name>
<dbReference type="EMBL" id="FZMP01000052">
    <property type="protein sequence ID" value="SNQ59953.1"/>
    <property type="molecule type" value="Genomic_DNA"/>
</dbReference>
<dbReference type="Pfam" id="PF10102">
    <property type="entry name" value="DUF2341"/>
    <property type="match status" value="1"/>
</dbReference>
<dbReference type="InterPro" id="IPR018765">
    <property type="entry name" value="DUF2341"/>
</dbReference>
<feature type="domain" description="DUF2341" evidence="1">
    <location>
        <begin position="1"/>
        <end position="56"/>
    </location>
</feature>
<dbReference type="Proteomes" id="UP000218615">
    <property type="component" value="Unassembled WGS sequence"/>
</dbReference>
<evidence type="ECO:0000313" key="3">
    <source>
        <dbReference type="Proteomes" id="UP000218615"/>
    </source>
</evidence>
<dbReference type="AlphaFoldDB" id="A0A284VL56"/>
<keyword evidence="3" id="KW-1185">Reference proteome</keyword>
<proteinExistence type="predicted"/>